<protein>
    <submittedName>
        <fullName evidence="1">Cytochrome P450</fullName>
    </submittedName>
</protein>
<evidence type="ECO:0000313" key="1">
    <source>
        <dbReference type="EMBL" id="GME29274.1"/>
    </source>
</evidence>
<sequence>MAGECLTKGMHILLRPYDERFVLHKRMDAPILSPRASATYCPLQDLESKQLLAAMVKSAAERPGAPVDFHHCFELFAYSVVYMAAYGIRITADDEAHMHDAKHILDNFTYAAQVGTWIVDALPFLNKLPKGPLAPWKRTAEELYEIESSLHARNTATALASKNWNWTKELKKSKEAKEMSPLEFAYNVGALVDAGLETTSTVMDVFVLACLAHPAFIRRAQKEMDEVVGKDRLPSFADRDNLPYVRAVVEETLRWRHIAPGGVPHATLQEDHYMGYRIPKGSTVLPAFWTMHLDEEVYDSPWAFRPERWLGIPEARHFGYGRRVCTGRFIARNSLFILIARLLWTFDIRHAVDKKTGKRIEVDDMAFGSGFVSKPDPFPAVFKPRSDRHQEVVEEAWGKQEKDVNFLLNGIRDHQVAVGLNVRATA</sequence>
<keyword evidence="2" id="KW-1185">Reference proteome</keyword>
<name>A0ACB5S954_9PEZI</name>
<dbReference type="EMBL" id="BSXG01000058">
    <property type="protein sequence ID" value="GME29274.1"/>
    <property type="molecule type" value="Genomic_DNA"/>
</dbReference>
<gene>
    <name evidence="1" type="primary">g10859</name>
    <name evidence="1" type="ORF">NpPPO83_00010859</name>
</gene>
<comment type="caution">
    <text evidence="1">The sequence shown here is derived from an EMBL/GenBank/DDBJ whole genome shotgun (WGS) entry which is preliminary data.</text>
</comment>
<proteinExistence type="predicted"/>
<dbReference type="Proteomes" id="UP001165186">
    <property type="component" value="Unassembled WGS sequence"/>
</dbReference>
<reference evidence="1" key="1">
    <citation type="submission" date="2024-09" db="EMBL/GenBank/DDBJ databases">
        <title>Draft Genome Sequences of Neofusicoccum parvum.</title>
        <authorList>
            <person name="Ashida A."/>
            <person name="Camagna M."/>
            <person name="Tanaka A."/>
            <person name="Takemoto D."/>
        </authorList>
    </citation>
    <scope>NUCLEOTIDE SEQUENCE</scope>
    <source>
        <strain evidence="1">PPO83</strain>
    </source>
</reference>
<organism evidence="1 2">
    <name type="scientific">Neofusicoccum parvum</name>
    <dbReference type="NCBI Taxonomy" id="310453"/>
    <lineage>
        <taxon>Eukaryota</taxon>
        <taxon>Fungi</taxon>
        <taxon>Dikarya</taxon>
        <taxon>Ascomycota</taxon>
        <taxon>Pezizomycotina</taxon>
        <taxon>Dothideomycetes</taxon>
        <taxon>Dothideomycetes incertae sedis</taxon>
        <taxon>Botryosphaeriales</taxon>
        <taxon>Botryosphaeriaceae</taxon>
        <taxon>Neofusicoccum</taxon>
    </lineage>
</organism>
<accession>A0ACB5S954</accession>
<evidence type="ECO:0000313" key="2">
    <source>
        <dbReference type="Proteomes" id="UP001165186"/>
    </source>
</evidence>